<keyword evidence="2" id="KW-1185">Reference proteome</keyword>
<proteinExistence type="predicted"/>
<accession>A0A517P383</accession>
<gene>
    <name evidence="1" type="ORF">K239x_58540</name>
</gene>
<name>A0A517P383_9BACT</name>
<evidence type="ECO:0000313" key="2">
    <source>
        <dbReference type="Proteomes" id="UP000319817"/>
    </source>
</evidence>
<sequence length="93" mass="10292">MPEIPISSDQPADVPTFRCIVYVWKTDSGTAARVMNLDGIECTAASERDALSKIVPAFKKRLGELVQSGEEIQWTKPPPLADGQQKRFIPVHL</sequence>
<dbReference type="AlphaFoldDB" id="A0A517P383"/>
<dbReference type="RefSeq" id="WP_145421694.1">
    <property type="nucleotide sequence ID" value="NZ_CP036526.1"/>
</dbReference>
<evidence type="ECO:0000313" key="1">
    <source>
        <dbReference type="EMBL" id="QDT13834.1"/>
    </source>
</evidence>
<organism evidence="1 2">
    <name type="scientific">Stieleria marina</name>
    <dbReference type="NCBI Taxonomy" id="1930275"/>
    <lineage>
        <taxon>Bacteria</taxon>
        <taxon>Pseudomonadati</taxon>
        <taxon>Planctomycetota</taxon>
        <taxon>Planctomycetia</taxon>
        <taxon>Pirellulales</taxon>
        <taxon>Pirellulaceae</taxon>
        <taxon>Stieleria</taxon>
    </lineage>
</organism>
<dbReference type="EMBL" id="CP036526">
    <property type="protein sequence ID" value="QDT13834.1"/>
    <property type="molecule type" value="Genomic_DNA"/>
</dbReference>
<reference evidence="1 2" key="1">
    <citation type="submission" date="2019-02" db="EMBL/GenBank/DDBJ databases">
        <title>Deep-cultivation of Planctomycetes and their phenomic and genomic characterization uncovers novel biology.</title>
        <authorList>
            <person name="Wiegand S."/>
            <person name="Jogler M."/>
            <person name="Boedeker C."/>
            <person name="Pinto D."/>
            <person name="Vollmers J."/>
            <person name="Rivas-Marin E."/>
            <person name="Kohn T."/>
            <person name="Peeters S.H."/>
            <person name="Heuer A."/>
            <person name="Rast P."/>
            <person name="Oberbeckmann S."/>
            <person name="Bunk B."/>
            <person name="Jeske O."/>
            <person name="Meyerdierks A."/>
            <person name="Storesund J.E."/>
            <person name="Kallscheuer N."/>
            <person name="Luecker S."/>
            <person name="Lage O.M."/>
            <person name="Pohl T."/>
            <person name="Merkel B.J."/>
            <person name="Hornburger P."/>
            <person name="Mueller R.-W."/>
            <person name="Bruemmer F."/>
            <person name="Labrenz M."/>
            <person name="Spormann A.M."/>
            <person name="Op den Camp H."/>
            <person name="Overmann J."/>
            <person name="Amann R."/>
            <person name="Jetten M.S.M."/>
            <person name="Mascher T."/>
            <person name="Medema M.H."/>
            <person name="Devos D.P."/>
            <person name="Kaster A.-K."/>
            <person name="Ovreas L."/>
            <person name="Rohde M."/>
            <person name="Galperin M.Y."/>
            <person name="Jogler C."/>
        </authorList>
    </citation>
    <scope>NUCLEOTIDE SEQUENCE [LARGE SCALE GENOMIC DNA]</scope>
    <source>
        <strain evidence="1 2">K23_9</strain>
    </source>
</reference>
<protein>
    <submittedName>
        <fullName evidence="1">Uncharacterized protein</fullName>
    </submittedName>
</protein>
<dbReference type="OrthoDB" id="283927at2"/>
<dbReference type="Proteomes" id="UP000319817">
    <property type="component" value="Chromosome"/>
</dbReference>